<dbReference type="GO" id="GO:0005886">
    <property type="term" value="C:plasma membrane"/>
    <property type="evidence" value="ECO:0007669"/>
    <property type="project" value="UniProtKB-SubCell"/>
</dbReference>
<evidence type="ECO:0000256" key="3">
    <source>
        <dbReference type="ARBA" id="ARBA00022692"/>
    </source>
</evidence>
<evidence type="ECO:0000313" key="9">
    <source>
        <dbReference type="EMBL" id="QBR92121.1"/>
    </source>
</evidence>
<evidence type="ECO:0000259" key="8">
    <source>
        <dbReference type="Pfam" id="PF04024"/>
    </source>
</evidence>
<gene>
    <name evidence="9" type="ORF">EXE57_07380</name>
</gene>
<feature type="transmembrane region" description="Helical" evidence="7">
    <location>
        <begin position="232"/>
        <end position="250"/>
    </location>
</feature>
<dbReference type="InterPro" id="IPR052027">
    <property type="entry name" value="PspC"/>
</dbReference>
<dbReference type="Proteomes" id="UP000294894">
    <property type="component" value="Chromosome"/>
</dbReference>
<feature type="transmembrane region" description="Helical" evidence="7">
    <location>
        <begin position="202"/>
        <end position="226"/>
    </location>
</feature>
<accession>A0A4P7GKC2</accession>
<feature type="domain" description="Phage shock protein PspC N-terminal" evidence="8">
    <location>
        <begin position="38"/>
        <end position="94"/>
    </location>
</feature>
<evidence type="ECO:0000313" key="10">
    <source>
        <dbReference type="Proteomes" id="UP000294894"/>
    </source>
</evidence>
<feature type="transmembrane region" description="Helical" evidence="7">
    <location>
        <begin position="64"/>
        <end position="86"/>
    </location>
</feature>
<dbReference type="PANTHER" id="PTHR33885:SF3">
    <property type="entry name" value="PHAGE SHOCK PROTEIN C"/>
    <property type="match status" value="1"/>
</dbReference>
<evidence type="ECO:0000256" key="4">
    <source>
        <dbReference type="ARBA" id="ARBA00022989"/>
    </source>
</evidence>
<evidence type="ECO:0000256" key="6">
    <source>
        <dbReference type="SAM" id="MobiDB-lite"/>
    </source>
</evidence>
<keyword evidence="10" id="KW-1185">Reference proteome</keyword>
<evidence type="ECO:0000256" key="5">
    <source>
        <dbReference type="ARBA" id="ARBA00023136"/>
    </source>
</evidence>
<sequence>MVAEPCGAEAGAMTTTPPEAPIDEGPRTTRDEIRDLGRLRRTVGDRKVAGVAGGLARHLDIDPVILRVAFVVLAFFGGAGLILYAAGWALVPEEGRERAAVHLDERSRTVALVALAVIAALALVGDSWGAYWFPWPLAILGLIVFVWLSRSNRSDADEAGPVHAGTGDDAYGPYDAGSPPPATWASAPVAPRPRDPRKRGPLLFWFTLALLAFALGVLGIVDLAGVAVADSAYPALAVGVIGTMLVVGSVIGRAGGLILLGLVASTALVGATLADRWEGEQIYAAPVTADGVGEDYSMTTGELVVDLTDVRDPEQLDGRTIAVSGEAGRIEVIVPEEMDVQVEADVDGPGGYDLFGSEGGGIDWTQQASHDGGPDAPEVTIDARLSVGEITVTTE</sequence>
<dbReference type="OrthoDB" id="7359894at2"/>
<keyword evidence="3 7" id="KW-0812">Transmembrane</keyword>
<keyword evidence="5 7" id="KW-0472">Membrane</keyword>
<keyword evidence="4 7" id="KW-1133">Transmembrane helix</keyword>
<dbReference type="KEGG" id="noy:EXE57_07380"/>
<reference evidence="9 10" key="1">
    <citation type="submission" date="2019-03" db="EMBL/GenBank/DDBJ databases">
        <title>Three New Species of Nocardioides, Nocardioides euryhalodurans sp. nov., Nocardioides seonyuensis sp. nov. and Nocardioides eburneoflavus sp. nov., Iolated from Soil.</title>
        <authorList>
            <person name="Roh S.G."/>
            <person name="Lee C."/>
            <person name="Kim M.-K."/>
            <person name="Kim S.B."/>
        </authorList>
    </citation>
    <scope>NUCLEOTIDE SEQUENCE [LARGE SCALE GENOMIC DNA]</scope>
    <source>
        <strain evidence="9 10">MMS17-SY117</strain>
    </source>
</reference>
<evidence type="ECO:0000256" key="1">
    <source>
        <dbReference type="ARBA" id="ARBA00004162"/>
    </source>
</evidence>
<evidence type="ECO:0000256" key="7">
    <source>
        <dbReference type="SAM" id="Phobius"/>
    </source>
</evidence>
<dbReference type="Pfam" id="PF04024">
    <property type="entry name" value="PspC"/>
    <property type="match status" value="1"/>
</dbReference>
<keyword evidence="2" id="KW-1003">Cell membrane</keyword>
<feature type="region of interest" description="Disordered" evidence="6">
    <location>
        <begin position="1"/>
        <end position="29"/>
    </location>
</feature>
<protein>
    <submittedName>
        <fullName evidence="9">PspC domain-containing protein</fullName>
    </submittedName>
</protein>
<name>A0A4P7GKC2_9ACTN</name>
<dbReference type="PANTHER" id="PTHR33885">
    <property type="entry name" value="PHAGE SHOCK PROTEIN C"/>
    <property type="match status" value="1"/>
</dbReference>
<feature type="transmembrane region" description="Helical" evidence="7">
    <location>
        <begin position="257"/>
        <end position="274"/>
    </location>
</feature>
<organism evidence="9 10">
    <name type="scientific">Nocardioides euryhalodurans</name>
    <dbReference type="NCBI Taxonomy" id="2518370"/>
    <lineage>
        <taxon>Bacteria</taxon>
        <taxon>Bacillati</taxon>
        <taxon>Actinomycetota</taxon>
        <taxon>Actinomycetes</taxon>
        <taxon>Propionibacteriales</taxon>
        <taxon>Nocardioidaceae</taxon>
        <taxon>Nocardioides</taxon>
    </lineage>
</organism>
<evidence type="ECO:0000256" key="2">
    <source>
        <dbReference type="ARBA" id="ARBA00022475"/>
    </source>
</evidence>
<dbReference type="AlphaFoldDB" id="A0A4P7GKC2"/>
<proteinExistence type="predicted"/>
<feature type="transmembrane region" description="Helical" evidence="7">
    <location>
        <begin position="131"/>
        <end position="148"/>
    </location>
</feature>
<dbReference type="EMBL" id="CP038267">
    <property type="protein sequence ID" value="QBR92121.1"/>
    <property type="molecule type" value="Genomic_DNA"/>
</dbReference>
<dbReference type="InterPro" id="IPR007168">
    <property type="entry name" value="Phageshock_PspC_N"/>
</dbReference>
<comment type="subcellular location">
    <subcellularLocation>
        <location evidence="1">Cell membrane</location>
        <topology evidence="1">Single-pass membrane protein</topology>
    </subcellularLocation>
</comment>
<feature type="transmembrane region" description="Helical" evidence="7">
    <location>
        <begin position="107"/>
        <end position="125"/>
    </location>
</feature>